<dbReference type="SUPFAM" id="SSF57667">
    <property type="entry name" value="beta-beta-alpha zinc fingers"/>
    <property type="match status" value="1"/>
</dbReference>
<evidence type="ECO:0000259" key="6">
    <source>
        <dbReference type="PROSITE" id="PS50171"/>
    </source>
</evidence>
<comment type="caution">
    <text evidence="7">The sequence shown here is derived from an EMBL/GenBank/DDBJ whole genome shotgun (WGS) entry which is preliminary data.</text>
</comment>
<name>A0A9N9H195_9GLOM</name>
<keyword evidence="5" id="KW-0539">Nucleus</keyword>
<keyword evidence="2" id="KW-0479">Metal-binding</keyword>
<protein>
    <submittedName>
        <fullName evidence="7">768_t:CDS:1</fullName>
    </submittedName>
</protein>
<evidence type="ECO:0000256" key="4">
    <source>
        <dbReference type="ARBA" id="ARBA00022833"/>
    </source>
</evidence>
<organism evidence="7 8">
    <name type="scientific">Funneliformis caledonium</name>
    <dbReference type="NCBI Taxonomy" id="1117310"/>
    <lineage>
        <taxon>Eukaryota</taxon>
        <taxon>Fungi</taxon>
        <taxon>Fungi incertae sedis</taxon>
        <taxon>Mucoromycota</taxon>
        <taxon>Glomeromycotina</taxon>
        <taxon>Glomeromycetes</taxon>
        <taxon>Glomerales</taxon>
        <taxon>Glomeraceae</taxon>
        <taxon>Funneliformis</taxon>
    </lineage>
</organism>
<reference evidence="7" key="1">
    <citation type="submission" date="2021-06" db="EMBL/GenBank/DDBJ databases">
        <authorList>
            <person name="Kallberg Y."/>
            <person name="Tangrot J."/>
            <person name="Rosling A."/>
        </authorList>
    </citation>
    <scope>NUCLEOTIDE SEQUENCE</scope>
    <source>
        <strain evidence="7">UK204</strain>
    </source>
</reference>
<keyword evidence="4" id="KW-0862">Zinc</keyword>
<evidence type="ECO:0000256" key="5">
    <source>
        <dbReference type="ARBA" id="ARBA00023242"/>
    </source>
</evidence>
<dbReference type="InterPro" id="IPR036236">
    <property type="entry name" value="Znf_C2H2_sf"/>
</dbReference>
<dbReference type="InterPro" id="IPR000690">
    <property type="entry name" value="Matrin/U1-C_Znf_C2H2"/>
</dbReference>
<dbReference type="OrthoDB" id="2349701at2759"/>
<keyword evidence="8" id="KW-1185">Reference proteome</keyword>
<feature type="non-terminal residue" evidence="7">
    <location>
        <position position="84"/>
    </location>
</feature>
<evidence type="ECO:0000256" key="3">
    <source>
        <dbReference type="ARBA" id="ARBA00022771"/>
    </source>
</evidence>
<dbReference type="Gene3D" id="3.30.160.60">
    <property type="entry name" value="Classic Zinc Finger"/>
    <property type="match status" value="1"/>
</dbReference>
<dbReference type="EMBL" id="CAJVPQ010003962">
    <property type="protein sequence ID" value="CAG8641426.1"/>
    <property type="molecule type" value="Genomic_DNA"/>
</dbReference>
<evidence type="ECO:0000313" key="7">
    <source>
        <dbReference type="EMBL" id="CAG8641426.1"/>
    </source>
</evidence>
<dbReference type="Proteomes" id="UP000789570">
    <property type="component" value="Unassembled WGS sequence"/>
</dbReference>
<accession>A0A9N9H195</accession>
<evidence type="ECO:0000256" key="2">
    <source>
        <dbReference type="ARBA" id="ARBA00022723"/>
    </source>
</evidence>
<dbReference type="GO" id="GO:0008270">
    <property type="term" value="F:zinc ion binding"/>
    <property type="evidence" value="ECO:0007669"/>
    <property type="project" value="UniProtKB-KW"/>
</dbReference>
<evidence type="ECO:0000313" key="8">
    <source>
        <dbReference type="Proteomes" id="UP000789570"/>
    </source>
</evidence>
<dbReference type="GO" id="GO:0005634">
    <property type="term" value="C:nucleus"/>
    <property type="evidence" value="ECO:0007669"/>
    <property type="project" value="UniProtKB-SubCell"/>
</dbReference>
<comment type="subcellular location">
    <subcellularLocation>
        <location evidence="1">Nucleus</location>
    </subcellularLocation>
</comment>
<gene>
    <name evidence="7" type="ORF">FCALED_LOCUS10587</name>
</gene>
<dbReference type="GO" id="GO:0003676">
    <property type="term" value="F:nucleic acid binding"/>
    <property type="evidence" value="ECO:0007669"/>
    <property type="project" value="InterPro"/>
</dbReference>
<sequence length="84" mass="9957">MTKSATQRAKESEYKDNIYVDRAKHFCRLCKEVLDHKKKSTLDNHFKSKKHKKNVQNSNNNLQRTLTVTIQQFMSDKDQINCDL</sequence>
<feature type="domain" description="Matrin-type" evidence="6">
    <location>
        <begin position="25"/>
        <end position="57"/>
    </location>
</feature>
<dbReference type="AlphaFoldDB" id="A0A9N9H195"/>
<dbReference type="PROSITE" id="PS50171">
    <property type="entry name" value="ZF_MATRIN"/>
    <property type="match status" value="1"/>
</dbReference>
<proteinExistence type="predicted"/>
<keyword evidence="3" id="KW-0863">Zinc-finger</keyword>
<evidence type="ECO:0000256" key="1">
    <source>
        <dbReference type="ARBA" id="ARBA00004123"/>
    </source>
</evidence>